<reference evidence="4 5" key="1">
    <citation type="journal article" date="2021" name="Cell">
        <title>Tracing the genetic footprints of vertebrate landing in non-teleost ray-finned fishes.</title>
        <authorList>
            <person name="Bi X."/>
            <person name="Wang K."/>
            <person name="Yang L."/>
            <person name="Pan H."/>
            <person name="Jiang H."/>
            <person name="Wei Q."/>
            <person name="Fang M."/>
            <person name="Yu H."/>
            <person name="Zhu C."/>
            <person name="Cai Y."/>
            <person name="He Y."/>
            <person name="Gan X."/>
            <person name="Zeng H."/>
            <person name="Yu D."/>
            <person name="Zhu Y."/>
            <person name="Jiang H."/>
            <person name="Qiu Q."/>
            <person name="Yang H."/>
            <person name="Zhang Y.E."/>
            <person name="Wang W."/>
            <person name="Zhu M."/>
            <person name="He S."/>
            <person name="Zhang G."/>
        </authorList>
    </citation>
    <scope>NUCLEOTIDE SEQUENCE [LARGE SCALE GENOMIC DNA]</scope>
    <source>
        <strain evidence="4">Bchr_013</strain>
    </source>
</reference>
<protein>
    <submittedName>
        <fullName evidence="4">TCB1 transposase</fullName>
    </submittedName>
</protein>
<dbReference type="Gene3D" id="3.30.420.10">
    <property type="entry name" value="Ribonuclease H-like superfamily/Ribonuclease H"/>
    <property type="match status" value="1"/>
</dbReference>
<dbReference type="InterPro" id="IPR036388">
    <property type="entry name" value="WH-like_DNA-bd_sf"/>
</dbReference>
<proteinExistence type="predicted"/>
<dbReference type="Pfam" id="PF13358">
    <property type="entry name" value="DDE_3"/>
    <property type="match status" value="1"/>
</dbReference>
<dbReference type="PANTHER" id="PTHR23022:SF135">
    <property type="entry name" value="SI:DKEY-77F5.3"/>
    <property type="match status" value="1"/>
</dbReference>
<dbReference type="InterPro" id="IPR002492">
    <property type="entry name" value="Transposase_Tc1-like"/>
</dbReference>
<dbReference type="Proteomes" id="UP000886611">
    <property type="component" value="Unassembled WGS sequence"/>
</dbReference>
<keyword evidence="5" id="KW-1185">Reference proteome</keyword>
<gene>
    <name evidence="4" type="primary">Tcb1_102</name>
    <name evidence="4" type="ORF">GTO96_0016206</name>
</gene>
<feature type="domain" description="Transposase Tc1-like" evidence="1">
    <location>
        <begin position="68"/>
        <end position="136"/>
    </location>
</feature>
<dbReference type="InterPro" id="IPR038717">
    <property type="entry name" value="Tc1-like_DDE_dom"/>
</dbReference>
<sequence length="322" mass="36675">MKSKELSVDLRDRIVSRHKSGEGYRKISAALKVQMSTVASIIRKWKKFETTRTLPRAGRPSKLSDRGRRALVREVTKNLMVTLSELQRSSVERGELSRRTTISAAIHQSGLYGRVARRKPLLSKRHMTALLEFAKRSDETKIELFGVTARRHVWRKKPGTAHHQANTIPTVKHGGGSIMLWGCFSAAGTGRLVRIKGKMTAAMYRDILNENLLQSALGRRFIVQQDNDPKHTAKISKEWLQDNSVNVLEWPSQSPDLNPIEHLWRDLKMAVHRRFPSNLMELEWCCKEEWAKLAKDRCAKLVASYSKRLEAVIAAKGASTKY</sequence>
<dbReference type="SUPFAM" id="SSF46689">
    <property type="entry name" value="Homeodomain-like"/>
    <property type="match status" value="1"/>
</dbReference>
<dbReference type="GO" id="GO:0015074">
    <property type="term" value="P:DNA integration"/>
    <property type="evidence" value="ECO:0007669"/>
    <property type="project" value="InterPro"/>
</dbReference>
<dbReference type="InterPro" id="IPR052338">
    <property type="entry name" value="Transposase_5"/>
</dbReference>
<dbReference type="PANTHER" id="PTHR23022">
    <property type="entry name" value="TRANSPOSABLE ELEMENT-RELATED"/>
    <property type="match status" value="1"/>
</dbReference>
<comment type="caution">
    <text evidence="4">The sequence shown here is derived from an EMBL/GenBank/DDBJ whole genome shotgun (WGS) entry which is preliminary data.</text>
</comment>
<dbReference type="Pfam" id="PF01498">
    <property type="entry name" value="HTH_Tnp_Tc3_2"/>
    <property type="match status" value="1"/>
</dbReference>
<dbReference type="GO" id="GO:0006313">
    <property type="term" value="P:DNA transposition"/>
    <property type="evidence" value="ECO:0007669"/>
    <property type="project" value="InterPro"/>
</dbReference>
<dbReference type="InterPro" id="IPR036397">
    <property type="entry name" value="RNaseH_sf"/>
</dbReference>
<name>A0A8X7XCL5_POLSE</name>
<feature type="non-terminal residue" evidence="4">
    <location>
        <position position="1"/>
    </location>
</feature>
<organism evidence="4 5">
    <name type="scientific">Polypterus senegalus</name>
    <name type="common">Senegal bichir</name>
    <dbReference type="NCBI Taxonomy" id="55291"/>
    <lineage>
        <taxon>Eukaryota</taxon>
        <taxon>Metazoa</taxon>
        <taxon>Chordata</taxon>
        <taxon>Craniata</taxon>
        <taxon>Vertebrata</taxon>
        <taxon>Euteleostomi</taxon>
        <taxon>Actinopterygii</taxon>
        <taxon>Polypteriformes</taxon>
        <taxon>Polypteridae</taxon>
        <taxon>Polypterus</taxon>
    </lineage>
</organism>
<dbReference type="Gene3D" id="1.10.10.10">
    <property type="entry name" value="Winged helix-like DNA-binding domain superfamily/Winged helix DNA-binding domain"/>
    <property type="match status" value="1"/>
</dbReference>
<dbReference type="Pfam" id="PF25787">
    <property type="entry name" value="HTH_SB"/>
    <property type="match status" value="1"/>
</dbReference>
<accession>A0A8X7XCL5</accession>
<evidence type="ECO:0000259" key="2">
    <source>
        <dbReference type="Pfam" id="PF13358"/>
    </source>
</evidence>
<evidence type="ECO:0000259" key="1">
    <source>
        <dbReference type="Pfam" id="PF01498"/>
    </source>
</evidence>
<dbReference type="AlphaFoldDB" id="A0A8X7XCL5"/>
<evidence type="ECO:0000259" key="3">
    <source>
        <dbReference type="Pfam" id="PF25787"/>
    </source>
</evidence>
<dbReference type="EMBL" id="JAATIS010001721">
    <property type="protein sequence ID" value="KAG2465548.1"/>
    <property type="molecule type" value="Genomic_DNA"/>
</dbReference>
<dbReference type="InterPro" id="IPR009057">
    <property type="entry name" value="Homeodomain-like_sf"/>
</dbReference>
<feature type="domain" description="Tc1-like transposase DDE" evidence="2">
    <location>
        <begin position="149"/>
        <end position="282"/>
    </location>
</feature>
<dbReference type="InterPro" id="IPR057667">
    <property type="entry name" value="HTH_SB"/>
</dbReference>
<feature type="non-terminal residue" evidence="4">
    <location>
        <position position="322"/>
    </location>
</feature>
<evidence type="ECO:0000313" key="5">
    <source>
        <dbReference type="Proteomes" id="UP000886611"/>
    </source>
</evidence>
<dbReference type="GO" id="GO:0003677">
    <property type="term" value="F:DNA binding"/>
    <property type="evidence" value="ECO:0007669"/>
    <property type="project" value="InterPro"/>
</dbReference>
<evidence type="ECO:0000313" key="4">
    <source>
        <dbReference type="EMBL" id="KAG2465548.1"/>
    </source>
</evidence>
<feature type="domain" description="Sleeping Beauty transposase HTH" evidence="3">
    <location>
        <begin position="1"/>
        <end position="52"/>
    </location>
</feature>